<dbReference type="Proteomes" id="UP000294933">
    <property type="component" value="Unassembled WGS sequence"/>
</dbReference>
<evidence type="ECO:0000256" key="3">
    <source>
        <dbReference type="ARBA" id="ARBA00011738"/>
    </source>
</evidence>
<evidence type="ECO:0000256" key="7">
    <source>
        <dbReference type="SAM" id="MobiDB-lite"/>
    </source>
</evidence>
<proteinExistence type="inferred from homology"/>
<dbReference type="InterPro" id="IPR018375">
    <property type="entry name" value="Coprogen_oxidase_CS"/>
</dbReference>
<evidence type="ECO:0000256" key="4">
    <source>
        <dbReference type="ARBA" id="ARBA00012869"/>
    </source>
</evidence>
<feature type="compositionally biased region" description="Pro residues" evidence="7">
    <location>
        <begin position="158"/>
        <end position="170"/>
    </location>
</feature>
<dbReference type="OrthoDB" id="15318at2759"/>
<dbReference type="GO" id="GO:0004109">
    <property type="term" value="F:coproporphyrinogen oxidase activity"/>
    <property type="evidence" value="ECO:0007669"/>
    <property type="project" value="UniProtKB-EC"/>
</dbReference>
<evidence type="ECO:0000256" key="5">
    <source>
        <dbReference type="ARBA" id="ARBA00023002"/>
    </source>
</evidence>
<evidence type="ECO:0000313" key="9">
    <source>
        <dbReference type="Proteomes" id="UP000294933"/>
    </source>
</evidence>
<evidence type="ECO:0000313" key="8">
    <source>
        <dbReference type="EMBL" id="TDL19660.1"/>
    </source>
</evidence>
<dbReference type="PIRSF" id="PIRSF000166">
    <property type="entry name" value="Coproporphyri_ox"/>
    <property type="match status" value="1"/>
</dbReference>
<keyword evidence="5" id="KW-0560">Oxidoreductase</keyword>
<evidence type="ECO:0000256" key="2">
    <source>
        <dbReference type="ARBA" id="ARBA00010644"/>
    </source>
</evidence>
<name>A0A4Y7PYP9_9AGAM</name>
<reference evidence="8 9" key="1">
    <citation type="submission" date="2018-06" db="EMBL/GenBank/DDBJ databases">
        <title>A transcriptomic atlas of mushroom development highlights an independent origin of complex multicellularity.</title>
        <authorList>
            <consortium name="DOE Joint Genome Institute"/>
            <person name="Krizsan K."/>
            <person name="Almasi E."/>
            <person name="Merenyi Z."/>
            <person name="Sahu N."/>
            <person name="Viragh M."/>
            <person name="Koszo T."/>
            <person name="Mondo S."/>
            <person name="Kiss B."/>
            <person name="Balint B."/>
            <person name="Kues U."/>
            <person name="Barry K."/>
            <person name="Hegedus J.C."/>
            <person name="Henrissat B."/>
            <person name="Johnson J."/>
            <person name="Lipzen A."/>
            <person name="Ohm R."/>
            <person name="Nagy I."/>
            <person name="Pangilinan J."/>
            <person name="Yan J."/>
            <person name="Xiong Y."/>
            <person name="Grigoriev I.V."/>
            <person name="Hibbett D.S."/>
            <person name="Nagy L.G."/>
        </authorList>
    </citation>
    <scope>NUCLEOTIDE SEQUENCE [LARGE SCALE GENOMIC DNA]</scope>
    <source>
        <strain evidence="8 9">SZMC22713</strain>
    </source>
</reference>
<dbReference type="InterPro" id="IPR001260">
    <property type="entry name" value="Coprogen_oxidase_aer"/>
</dbReference>
<gene>
    <name evidence="8" type="ORF">BD410DRAFT_791772</name>
</gene>
<dbReference type="STRING" id="50990.A0A4Y7PYP9"/>
<dbReference type="Gene3D" id="3.40.1500.10">
    <property type="entry name" value="Coproporphyrinogen III oxidase, aerobic"/>
    <property type="match status" value="1"/>
</dbReference>
<dbReference type="PROSITE" id="PS01021">
    <property type="entry name" value="COPROGEN_OXIDASE"/>
    <property type="match status" value="1"/>
</dbReference>
<comment type="subunit">
    <text evidence="3">Homodimer.</text>
</comment>
<keyword evidence="9" id="KW-1185">Reference proteome</keyword>
<dbReference type="InterPro" id="IPR036406">
    <property type="entry name" value="Coprogen_oxidase_aer_sf"/>
</dbReference>
<dbReference type="Pfam" id="PF01218">
    <property type="entry name" value="Coprogen_oxidas"/>
    <property type="match status" value="1"/>
</dbReference>
<dbReference type="VEuPathDB" id="FungiDB:BD410DRAFT_791772"/>
<evidence type="ECO:0000256" key="1">
    <source>
        <dbReference type="ARBA" id="ARBA00005168"/>
    </source>
</evidence>
<evidence type="ECO:0000256" key="6">
    <source>
        <dbReference type="ARBA" id="ARBA00023244"/>
    </source>
</evidence>
<comment type="similarity">
    <text evidence="2">Belongs to the aerobic coproporphyrinogen-III oxidase family.</text>
</comment>
<sequence>MASDSTKSMREQVTDYILSLQDEIVTALEKLDPSAPPFKRDSWTRAQGGQGQSCVFAVPPPSSQSTQKAHDQDHEKEQEKEKETVLEKAGVNISIVHGTLPPSAIKQMRADHESIPYDPERDTSLPFFAAGISLVIHPRNPSAPTVHANYRYFEVTAAPPPPPEVHPQPPTDDQTNSASAEEGGDKDKAAEPNVLAWWFGGGSDLTPSYLFEEDAKHFHGTLKSACDAHGEALFPAFKKWCDEYFFIPHRGESRGIGGIFFDDLTAEPHKRLPSSPSLSSKRPESPSEIFAFVRSCGDAFLPSYLPLLQRRMSAPSDEHKRRWQLLRRGRYVEFNLVYDRGTKFGLMTPGARIESILMSLPETARWEYMSDIGGDAESEEGRLIEVLKNPRSWV</sequence>
<feature type="region of interest" description="Disordered" evidence="7">
    <location>
        <begin position="157"/>
        <end position="187"/>
    </location>
</feature>
<protein>
    <recommendedName>
        <fullName evidence="4">coproporphyrinogen oxidase</fullName>
        <ecNumber evidence="4">1.3.3.3</ecNumber>
    </recommendedName>
</protein>
<dbReference type="GO" id="GO:0005737">
    <property type="term" value="C:cytoplasm"/>
    <property type="evidence" value="ECO:0007669"/>
    <property type="project" value="TreeGrafter"/>
</dbReference>
<dbReference type="PANTHER" id="PTHR10755:SF0">
    <property type="entry name" value="OXYGEN-DEPENDENT COPROPORPHYRINOGEN-III OXIDASE, MITOCHONDRIAL"/>
    <property type="match status" value="1"/>
</dbReference>
<dbReference type="GO" id="GO:0006782">
    <property type="term" value="P:protoporphyrinogen IX biosynthetic process"/>
    <property type="evidence" value="ECO:0007669"/>
    <property type="project" value="UniProtKB-UniPathway"/>
</dbReference>
<dbReference type="UniPathway" id="UPA00251">
    <property type="reaction ID" value="UER00322"/>
</dbReference>
<feature type="region of interest" description="Disordered" evidence="7">
    <location>
        <begin position="33"/>
        <end position="79"/>
    </location>
</feature>
<dbReference type="AlphaFoldDB" id="A0A4Y7PYP9"/>
<dbReference type="PANTHER" id="PTHR10755">
    <property type="entry name" value="COPROPORPHYRINOGEN III OXIDASE, MITOCHONDRIAL"/>
    <property type="match status" value="1"/>
</dbReference>
<dbReference type="EMBL" id="ML170194">
    <property type="protein sequence ID" value="TDL19660.1"/>
    <property type="molecule type" value="Genomic_DNA"/>
</dbReference>
<organism evidence="8 9">
    <name type="scientific">Rickenella mellea</name>
    <dbReference type="NCBI Taxonomy" id="50990"/>
    <lineage>
        <taxon>Eukaryota</taxon>
        <taxon>Fungi</taxon>
        <taxon>Dikarya</taxon>
        <taxon>Basidiomycota</taxon>
        <taxon>Agaricomycotina</taxon>
        <taxon>Agaricomycetes</taxon>
        <taxon>Hymenochaetales</taxon>
        <taxon>Rickenellaceae</taxon>
        <taxon>Rickenella</taxon>
    </lineage>
</organism>
<dbReference type="SUPFAM" id="SSF102886">
    <property type="entry name" value="Coproporphyrinogen III oxidase"/>
    <property type="match status" value="1"/>
</dbReference>
<keyword evidence="6" id="KW-0627">Porphyrin biosynthesis</keyword>
<comment type="pathway">
    <text evidence="1">Porphyrin-containing compound metabolism; protoporphyrin-IX biosynthesis; protoporphyrinogen-IX from coproporphyrinogen-III (O2 route): step 1/1.</text>
</comment>
<feature type="compositionally biased region" description="Basic and acidic residues" evidence="7">
    <location>
        <begin position="68"/>
        <end position="79"/>
    </location>
</feature>
<accession>A0A4Y7PYP9</accession>
<dbReference type="EC" id="1.3.3.3" evidence="4"/>